<dbReference type="Proteomes" id="UP001153269">
    <property type="component" value="Unassembled WGS sequence"/>
</dbReference>
<evidence type="ECO:0000313" key="2">
    <source>
        <dbReference type="EMBL" id="CAB1426359.1"/>
    </source>
</evidence>
<organism evidence="2 3">
    <name type="scientific">Pleuronectes platessa</name>
    <name type="common">European plaice</name>
    <dbReference type="NCBI Taxonomy" id="8262"/>
    <lineage>
        <taxon>Eukaryota</taxon>
        <taxon>Metazoa</taxon>
        <taxon>Chordata</taxon>
        <taxon>Craniata</taxon>
        <taxon>Vertebrata</taxon>
        <taxon>Euteleostomi</taxon>
        <taxon>Actinopterygii</taxon>
        <taxon>Neopterygii</taxon>
        <taxon>Teleostei</taxon>
        <taxon>Neoteleostei</taxon>
        <taxon>Acanthomorphata</taxon>
        <taxon>Carangaria</taxon>
        <taxon>Pleuronectiformes</taxon>
        <taxon>Pleuronectoidei</taxon>
        <taxon>Pleuronectidae</taxon>
        <taxon>Pleuronectes</taxon>
    </lineage>
</organism>
<proteinExistence type="predicted"/>
<gene>
    <name evidence="2" type="ORF">PLEPLA_LOCUS14295</name>
</gene>
<evidence type="ECO:0000313" key="3">
    <source>
        <dbReference type="Proteomes" id="UP001153269"/>
    </source>
</evidence>
<feature type="compositionally biased region" description="Basic and acidic residues" evidence="1">
    <location>
        <begin position="115"/>
        <end position="142"/>
    </location>
</feature>
<feature type="region of interest" description="Disordered" evidence="1">
    <location>
        <begin position="106"/>
        <end position="150"/>
    </location>
</feature>
<comment type="caution">
    <text evidence="2">The sequence shown here is derived from an EMBL/GenBank/DDBJ whole genome shotgun (WGS) entry which is preliminary data.</text>
</comment>
<reference evidence="2" key="1">
    <citation type="submission" date="2020-03" db="EMBL/GenBank/DDBJ databases">
        <authorList>
            <person name="Weist P."/>
        </authorList>
    </citation>
    <scope>NUCLEOTIDE SEQUENCE</scope>
</reference>
<evidence type="ECO:0000256" key="1">
    <source>
        <dbReference type="SAM" id="MobiDB-lite"/>
    </source>
</evidence>
<protein>
    <submittedName>
        <fullName evidence="2">Uncharacterized protein</fullName>
    </submittedName>
</protein>
<accession>A0A9N7U9V6</accession>
<keyword evidence="3" id="KW-1185">Reference proteome</keyword>
<dbReference type="AlphaFoldDB" id="A0A9N7U9V6"/>
<name>A0A9N7U9V6_PLEPL</name>
<sequence length="215" mass="23778">MFLVPRSVWKNNTHLNSEFNALLRELVAIQSVLSERCSVLRPPLAEQRTRDSNHQQLPLHIPAVYSPSLPSFPSSFLPSFLLALSSHHRRTAGQLRRQSMLGLGAALGLKRKRERERQRGEAKREEGARVHDGSGRAGRYKESPVGSHRPPVSVASCPLLRLHTISQSLTAGVTAPRTIPVFALQLSLWSKDGGLQPACVHTVITGRLDGRLRPC</sequence>
<dbReference type="EMBL" id="CADEAL010000882">
    <property type="protein sequence ID" value="CAB1426359.1"/>
    <property type="molecule type" value="Genomic_DNA"/>
</dbReference>